<name>A0A0P9ZL85_PSESX</name>
<reference evidence="1 2" key="1">
    <citation type="submission" date="2015-09" db="EMBL/GenBank/DDBJ databases">
        <title>Genome announcement of multiple Pseudomonas syringae strains.</title>
        <authorList>
            <person name="Thakur S."/>
            <person name="Wang P.W."/>
            <person name="Gong Y."/>
            <person name="Weir B.S."/>
            <person name="Guttman D.S."/>
        </authorList>
    </citation>
    <scope>NUCLEOTIDE SEQUENCE [LARGE SCALE GENOMIC DNA]</scope>
    <source>
        <strain evidence="1 2">ICMP16929</strain>
    </source>
</reference>
<accession>A0A0P9ZL85</accession>
<proteinExistence type="predicted"/>
<evidence type="ECO:0000313" key="2">
    <source>
        <dbReference type="Proteomes" id="UP000050384"/>
    </source>
</evidence>
<evidence type="ECO:0000313" key="1">
    <source>
        <dbReference type="EMBL" id="KPY61235.1"/>
    </source>
</evidence>
<comment type="caution">
    <text evidence="1">The sequence shown here is derived from an EMBL/GenBank/DDBJ whole genome shotgun (WGS) entry which is preliminary data.</text>
</comment>
<gene>
    <name evidence="1" type="ORF">ALO94_02410</name>
</gene>
<dbReference type="EMBL" id="LJRI01001440">
    <property type="protein sequence ID" value="KPY61235.1"/>
    <property type="molecule type" value="Genomic_DNA"/>
</dbReference>
<sequence length="96" mass="10725">MSLPITSRQMNVLKALQWEDPDLGELAIAIAQAFDATRVENPELVALILDKTCRRMVAREPGSQEAIVRHLAIFGKLNCLTPAQVSDFTDRVRRHG</sequence>
<dbReference type="PATRIC" id="fig|264459.3.peg.3998"/>
<dbReference type="Proteomes" id="UP000050384">
    <property type="component" value="Unassembled WGS sequence"/>
</dbReference>
<organism evidence="1 2">
    <name type="scientific">Pseudomonas syringae pv. spinaceae</name>
    <dbReference type="NCBI Taxonomy" id="264459"/>
    <lineage>
        <taxon>Bacteria</taxon>
        <taxon>Pseudomonadati</taxon>
        <taxon>Pseudomonadota</taxon>
        <taxon>Gammaproteobacteria</taxon>
        <taxon>Pseudomonadales</taxon>
        <taxon>Pseudomonadaceae</taxon>
        <taxon>Pseudomonas</taxon>
        <taxon>Pseudomonas syringae</taxon>
    </lineage>
</organism>
<dbReference type="AlphaFoldDB" id="A0A0P9ZL85"/>
<protein>
    <submittedName>
        <fullName evidence="1">Uncharacterized protein</fullName>
    </submittedName>
</protein>
<dbReference type="RefSeq" id="WP_057428462.1">
    <property type="nucleotide sequence ID" value="NZ_LJRI01001440.1"/>
</dbReference>